<dbReference type="Proteomes" id="UP000190166">
    <property type="component" value="Unassembled WGS sequence"/>
</dbReference>
<sequence length="267" mass="28114">MKNQFFATLMVVSASMLFFSACSKDESSSNSGKSKLTVYLTDDPAIYDEVNIDIQDIQVNASADAAETGAGWVSVPLARPGVYNLLDFRNGLDTLLASKELPAGKISQIRLILGTNNSVVLNGVSHPLETPSAQQSGLKLNVHADLVADIEYRLWIDFDAGRSIVTTGSNKYILKPVIRTYTQATSGTIKGIALPLLQVKGVYAIQNTDTVASALPDALTGAYVISGLSAGTYNVAIAGNGILKDTTVAAVAVKVGEVSTVSTITLK</sequence>
<dbReference type="AlphaFoldDB" id="A0A1T5NF36"/>
<keyword evidence="1" id="KW-0732">Signal</keyword>
<reference evidence="3 4" key="1">
    <citation type="submission" date="2017-02" db="EMBL/GenBank/DDBJ databases">
        <authorList>
            <person name="Peterson S.W."/>
        </authorList>
    </citation>
    <scope>NUCLEOTIDE SEQUENCE [LARGE SCALE GENOMIC DNA]</scope>
    <source>
        <strain evidence="3 4">DSM 18108</strain>
    </source>
</reference>
<dbReference type="InterPro" id="IPR025491">
    <property type="entry name" value="DUF4382"/>
</dbReference>
<evidence type="ECO:0000256" key="1">
    <source>
        <dbReference type="SAM" id="SignalP"/>
    </source>
</evidence>
<accession>A0A1T5NF36</accession>
<evidence type="ECO:0000313" key="4">
    <source>
        <dbReference type="Proteomes" id="UP000190166"/>
    </source>
</evidence>
<evidence type="ECO:0000259" key="2">
    <source>
        <dbReference type="Pfam" id="PF14321"/>
    </source>
</evidence>
<dbReference type="PROSITE" id="PS51257">
    <property type="entry name" value="PROKAR_LIPOPROTEIN"/>
    <property type="match status" value="1"/>
</dbReference>
<proteinExistence type="predicted"/>
<dbReference type="Pfam" id="PF14321">
    <property type="entry name" value="DUF4382"/>
    <property type="match status" value="1"/>
</dbReference>
<dbReference type="RefSeq" id="WP_079468624.1">
    <property type="nucleotide sequence ID" value="NZ_FUZZ01000001.1"/>
</dbReference>
<feature type="domain" description="DUF4382" evidence="2">
    <location>
        <begin position="34"/>
        <end position="176"/>
    </location>
</feature>
<dbReference type="STRING" id="393003.SAMN05660461_1355"/>
<evidence type="ECO:0000313" key="3">
    <source>
        <dbReference type="EMBL" id="SKC99066.1"/>
    </source>
</evidence>
<gene>
    <name evidence="3" type="ORF">SAMN05660461_1355</name>
</gene>
<protein>
    <recommendedName>
        <fullName evidence="2">DUF4382 domain-containing protein</fullName>
    </recommendedName>
</protein>
<dbReference type="EMBL" id="FUZZ01000001">
    <property type="protein sequence ID" value="SKC99066.1"/>
    <property type="molecule type" value="Genomic_DNA"/>
</dbReference>
<organism evidence="3 4">
    <name type="scientific">Chitinophaga ginsengisegetis</name>
    <dbReference type="NCBI Taxonomy" id="393003"/>
    <lineage>
        <taxon>Bacteria</taxon>
        <taxon>Pseudomonadati</taxon>
        <taxon>Bacteroidota</taxon>
        <taxon>Chitinophagia</taxon>
        <taxon>Chitinophagales</taxon>
        <taxon>Chitinophagaceae</taxon>
        <taxon>Chitinophaga</taxon>
    </lineage>
</organism>
<name>A0A1T5NF36_9BACT</name>
<feature type="signal peptide" evidence="1">
    <location>
        <begin position="1"/>
        <end position="23"/>
    </location>
</feature>
<keyword evidence="4" id="KW-1185">Reference proteome</keyword>
<feature type="chain" id="PRO_5012256512" description="DUF4382 domain-containing protein" evidence="1">
    <location>
        <begin position="24"/>
        <end position="267"/>
    </location>
</feature>